<evidence type="ECO:0000313" key="6">
    <source>
        <dbReference type="Proteomes" id="UP000747013"/>
    </source>
</evidence>
<dbReference type="PANTHER" id="PTHR23026">
    <property type="entry name" value="NADPH NITROREDUCTASE"/>
    <property type="match status" value="1"/>
</dbReference>
<dbReference type="InterPro" id="IPR029479">
    <property type="entry name" value="Nitroreductase"/>
</dbReference>
<organism evidence="5 6">
    <name type="scientific">Companilactobacillus farciminis</name>
    <dbReference type="NCBI Taxonomy" id="1612"/>
    <lineage>
        <taxon>Bacteria</taxon>
        <taxon>Bacillati</taxon>
        <taxon>Bacillota</taxon>
        <taxon>Bacilli</taxon>
        <taxon>Lactobacillales</taxon>
        <taxon>Lactobacillaceae</taxon>
        <taxon>Companilactobacillus</taxon>
    </lineage>
</organism>
<keyword evidence="2" id="KW-0288">FMN</keyword>
<evidence type="ECO:0000256" key="2">
    <source>
        <dbReference type="ARBA" id="ARBA00022643"/>
    </source>
</evidence>
<dbReference type="InterPro" id="IPR000415">
    <property type="entry name" value="Nitroreductase-like"/>
</dbReference>
<reference evidence="5" key="2">
    <citation type="submission" date="2021-09" db="EMBL/GenBank/DDBJ databases">
        <authorList>
            <person name="Gilroy R."/>
        </authorList>
    </citation>
    <scope>NUCLEOTIDE SEQUENCE</scope>
    <source>
        <strain evidence="5">7886</strain>
    </source>
</reference>
<keyword evidence="1" id="KW-0285">Flavoprotein</keyword>
<protein>
    <submittedName>
        <fullName evidence="5">Nitroreductase family protein</fullName>
    </submittedName>
</protein>
<dbReference type="Pfam" id="PF00881">
    <property type="entry name" value="Nitroreductase"/>
    <property type="match status" value="1"/>
</dbReference>
<dbReference type="AlphaFoldDB" id="A0A921LA35"/>
<gene>
    <name evidence="5" type="ORF">K8V88_08260</name>
</gene>
<sequence length="334" mass="38161">MGDFMIKKIIKQFVPKSWIIRYKMAKEHQRLKRDFRIDAKQYDSSFNYSPVGTSDEGVKELLIFHSHSIEKGLSHPNFRGNFGKNALLGIKANLSEFKKRNLDKNLFEYQNTISVLKFYKEKHNSKNIETPFFDSLFDLNEIDVAPSIAGAKVHTNKFSKNMNFVDLEYFRSTQREFSNDAVDMDVFKKVTELAVKTPSVCNRQPWKTYVTNDSSKISKLLDLQGGYKGYGVPPTLSLVTVDRRAFIGSHERNEPYVDGGLFLMNYDFALTYYGLSSCILNTMMEEPMKEEVRTILGVPASEVLIAFVGAGYSKDKVEIAASARKPIEDILKMV</sequence>
<accession>A0A921LA35</accession>
<evidence type="ECO:0000256" key="3">
    <source>
        <dbReference type="ARBA" id="ARBA00023002"/>
    </source>
</evidence>
<dbReference type="GO" id="GO:0016491">
    <property type="term" value="F:oxidoreductase activity"/>
    <property type="evidence" value="ECO:0007669"/>
    <property type="project" value="UniProtKB-KW"/>
</dbReference>
<keyword evidence="3" id="KW-0560">Oxidoreductase</keyword>
<reference evidence="5" key="1">
    <citation type="journal article" date="2021" name="PeerJ">
        <title>Extensive microbial diversity within the chicken gut microbiome revealed by metagenomics and culture.</title>
        <authorList>
            <person name="Gilroy R."/>
            <person name="Ravi A."/>
            <person name="Getino M."/>
            <person name="Pursley I."/>
            <person name="Horton D.L."/>
            <person name="Alikhan N.F."/>
            <person name="Baker D."/>
            <person name="Gharbi K."/>
            <person name="Hall N."/>
            <person name="Watson M."/>
            <person name="Adriaenssens E.M."/>
            <person name="Foster-Nyarko E."/>
            <person name="Jarju S."/>
            <person name="Secka A."/>
            <person name="Antonio M."/>
            <person name="Oren A."/>
            <person name="Chaudhuri R.R."/>
            <person name="La Ragione R."/>
            <person name="Hildebrand F."/>
            <person name="Pallen M.J."/>
        </authorList>
    </citation>
    <scope>NUCLEOTIDE SEQUENCE</scope>
    <source>
        <strain evidence="5">7886</strain>
    </source>
</reference>
<dbReference type="SUPFAM" id="SSF55469">
    <property type="entry name" value="FMN-dependent nitroreductase-like"/>
    <property type="match status" value="1"/>
</dbReference>
<dbReference type="InterPro" id="IPR050627">
    <property type="entry name" value="Nitroreductase/BluB"/>
</dbReference>
<feature type="domain" description="Nitroreductase" evidence="4">
    <location>
        <begin position="171"/>
        <end position="222"/>
    </location>
</feature>
<dbReference type="Proteomes" id="UP000747013">
    <property type="component" value="Unassembled WGS sequence"/>
</dbReference>
<evidence type="ECO:0000256" key="1">
    <source>
        <dbReference type="ARBA" id="ARBA00022630"/>
    </source>
</evidence>
<name>A0A921LA35_9LACO</name>
<comment type="caution">
    <text evidence="5">The sequence shown here is derived from an EMBL/GenBank/DDBJ whole genome shotgun (WGS) entry which is preliminary data.</text>
</comment>
<evidence type="ECO:0000313" key="5">
    <source>
        <dbReference type="EMBL" id="HJF87418.1"/>
    </source>
</evidence>
<dbReference type="PANTHER" id="PTHR23026:SF90">
    <property type="entry name" value="IODOTYROSINE DEIODINASE 1"/>
    <property type="match status" value="1"/>
</dbReference>
<proteinExistence type="predicted"/>
<dbReference type="EMBL" id="DYWC01000191">
    <property type="protein sequence ID" value="HJF87418.1"/>
    <property type="molecule type" value="Genomic_DNA"/>
</dbReference>
<dbReference type="Gene3D" id="3.40.109.10">
    <property type="entry name" value="NADH Oxidase"/>
    <property type="match status" value="1"/>
</dbReference>
<evidence type="ECO:0000259" key="4">
    <source>
        <dbReference type="Pfam" id="PF00881"/>
    </source>
</evidence>